<keyword evidence="3" id="KW-1185">Reference proteome</keyword>
<dbReference type="Proteomes" id="UP000052230">
    <property type="component" value="Unassembled WGS sequence"/>
</dbReference>
<dbReference type="GeneID" id="66910239"/>
<name>A0A0U5FBJ8_XANCI</name>
<dbReference type="RefSeq" id="WP_011050677.1">
    <property type="nucleotide sequence ID" value="NZ_CAVLHM010000029.1"/>
</dbReference>
<dbReference type="AlphaFoldDB" id="A0A0U5FBJ8"/>
<organism evidence="1 3">
    <name type="scientific">Xanthomonas citri pv. citri</name>
    <dbReference type="NCBI Taxonomy" id="611301"/>
    <lineage>
        <taxon>Bacteria</taxon>
        <taxon>Pseudomonadati</taxon>
        <taxon>Pseudomonadota</taxon>
        <taxon>Gammaproteobacteria</taxon>
        <taxon>Lysobacterales</taxon>
        <taxon>Lysobacteraceae</taxon>
        <taxon>Xanthomonas</taxon>
    </lineage>
</organism>
<evidence type="ECO:0000313" key="2">
    <source>
        <dbReference type="EMBL" id="MBD4337199.1"/>
    </source>
</evidence>
<evidence type="ECO:0000313" key="1">
    <source>
        <dbReference type="EMBL" id="CEG15060.1"/>
    </source>
</evidence>
<gene>
    <name evidence="2" type="ORF">GUH15_14265</name>
    <name evidence="1" type="ORF">XAC3562_170009</name>
</gene>
<evidence type="ECO:0000313" key="3">
    <source>
        <dbReference type="Proteomes" id="UP000052230"/>
    </source>
</evidence>
<reference evidence="2" key="2">
    <citation type="submission" date="2020-01" db="EMBL/GenBank/DDBJ databases">
        <authorList>
            <person name="Richard D."/>
        </authorList>
    </citation>
    <scope>NUCLEOTIDE SEQUENCE</scope>
    <source>
        <strain evidence="2">JP541</strain>
    </source>
</reference>
<comment type="caution">
    <text evidence="1">The sequence shown here is derived from an EMBL/GenBank/DDBJ whole genome shotgun (WGS) entry which is preliminary data.</text>
</comment>
<proteinExistence type="predicted"/>
<protein>
    <submittedName>
        <fullName evidence="1">Uncharacterized protein</fullName>
    </submittedName>
</protein>
<dbReference type="EMBL" id="CCXZ01000079">
    <property type="protein sequence ID" value="CEG15060.1"/>
    <property type="molecule type" value="Genomic_DNA"/>
</dbReference>
<dbReference type="Proteomes" id="UP000653002">
    <property type="component" value="Unassembled WGS sequence"/>
</dbReference>
<dbReference type="EMBL" id="JAABFR010001138">
    <property type="protein sequence ID" value="MBD4337199.1"/>
    <property type="molecule type" value="Genomic_DNA"/>
</dbReference>
<sequence length="183" mass="20763">MSITGDSMVDVIEFMKATLGPAVAALGVAVAVAQWRTGTIKLRLDSYDRRLRVYKATIGLLDCVLAEVRWRRGPAYRQKSNCFHKPYEDIPADVLAEFDDCLLEASFLFGREVTSLMYAIRSDMELIRREATALERKSPFDLSDAVTLNDMASLRAVERKIGNARGRVESAFGRYLRFQKFRK</sequence>
<dbReference type="PATRIC" id="fig|434928.28.peg.1182"/>
<reference evidence="1 3" key="1">
    <citation type="submission" date="2014-09" db="EMBL/GenBank/DDBJ databases">
        <authorList>
            <person name="Regsiter A."/>
        </authorList>
    </citation>
    <scope>NUCLEOTIDE SEQUENCE [LARGE SCALE GENOMIC DNA]</scope>
</reference>
<accession>A0A0U5FBJ8</accession>